<dbReference type="PANTHER" id="PTHR11266:SF113">
    <property type="entry name" value="MEMBRANE PROTEIN, MPV17_PMP22 FAMILY, PUTATIVE (AFU_ORTHOLOGUE AFUA_1G13840)-RELATED"/>
    <property type="match status" value="1"/>
</dbReference>
<dbReference type="AlphaFoldDB" id="A0A6A6GY20"/>
<sequence>PLRAYGRSQQHRPYLTQLLSSLTVYTLGDLSAQNLTSSNNQNPFLTSYDPFQTLRAMLIGAAVALPAYHWFLFLGTPRFSITLPSHRNINFTLSIANRVITNQLVFTPLFLSYFFTAHALLTPLLCASPSPAQLPSPTQLAEKLGETVPRGFVNSWKLWPAVTAVSFTVVQPQYRAVFAGVVAVGWQTYLGILNLRAGERER</sequence>
<feature type="transmembrane region" description="Helical" evidence="6">
    <location>
        <begin position="54"/>
        <end position="74"/>
    </location>
</feature>
<feature type="transmembrane region" description="Helical" evidence="6">
    <location>
        <begin position="95"/>
        <end position="115"/>
    </location>
</feature>
<dbReference type="InterPro" id="IPR007248">
    <property type="entry name" value="Mpv17_PMP22"/>
</dbReference>
<protein>
    <submittedName>
        <fullName evidence="7">Uncharacterized protein</fullName>
    </submittedName>
</protein>
<dbReference type="Proteomes" id="UP000800092">
    <property type="component" value="Unassembled WGS sequence"/>
</dbReference>
<dbReference type="GO" id="GO:0005739">
    <property type="term" value="C:mitochondrion"/>
    <property type="evidence" value="ECO:0007669"/>
    <property type="project" value="TreeGrafter"/>
</dbReference>
<accession>A0A6A6GY20</accession>
<evidence type="ECO:0000313" key="8">
    <source>
        <dbReference type="Proteomes" id="UP000800092"/>
    </source>
</evidence>
<feature type="non-terminal residue" evidence="7">
    <location>
        <position position="1"/>
    </location>
</feature>
<evidence type="ECO:0000256" key="4">
    <source>
        <dbReference type="ARBA" id="ARBA00022989"/>
    </source>
</evidence>
<name>A0A6A6GY20_VIRVR</name>
<comment type="similarity">
    <text evidence="2 6">Belongs to the peroxisomal membrane protein PXMP2/4 family.</text>
</comment>
<keyword evidence="8" id="KW-1185">Reference proteome</keyword>
<dbReference type="PANTHER" id="PTHR11266">
    <property type="entry name" value="PEROXISOMAL MEMBRANE PROTEIN 2, PXMP2 MPV17"/>
    <property type="match status" value="1"/>
</dbReference>
<evidence type="ECO:0000256" key="6">
    <source>
        <dbReference type="RuleBase" id="RU363053"/>
    </source>
</evidence>
<organism evidence="7 8">
    <name type="scientific">Viridothelium virens</name>
    <name type="common">Speckled blister lichen</name>
    <name type="synonym">Trypethelium virens</name>
    <dbReference type="NCBI Taxonomy" id="1048519"/>
    <lineage>
        <taxon>Eukaryota</taxon>
        <taxon>Fungi</taxon>
        <taxon>Dikarya</taxon>
        <taxon>Ascomycota</taxon>
        <taxon>Pezizomycotina</taxon>
        <taxon>Dothideomycetes</taxon>
        <taxon>Dothideomycetes incertae sedis</taxon>
        <taxon>Trypetheliales</taxon>
        <taxon>Trypetheliaceae</taxon>
        <taxon>Viridothelium</taxon>
    </lineage>
</organism>
<evidence type="ECO:0000256" key="1">
    <source>
        <dbReference type="ARBA" id="ARBA00004141"/>
    </source>
</evidence>
<feature type="transmembrane region" description="Helical" evidence="6">
    <location>
        <begin position="176"/>
        <end position="195"/>
    </location>
</feature>
<dbReference type="EMBL" id="ML991845">
    <property type="protein sequence ID" value="KAF2230243.1"/>
    <property type="molecule type" value="Genomic_DNA"/>
</dbReference>
<evidence type="ECO:0000256" key="3">
    <source>
        <dbReference type="ARBA" id="ARBA00022692"/>
    </source>
</evidence>
<evidence type="ECO:0000256" key="5">
    <source>
        <dbReference type="ARBA" id="ARBA00023136"/>
    </source>
</evidence>
<gene>
    <name evidence="7" type="ORF">EV356DRAFT_436637</name>
</gene>
<keyword evidence="5 6" id="KW-0472">Membrane</keyword>
<proteinExistence type="inferred from homology"/>
<dbReference type="Pfam" id="PF04117">
    <property type="entry name" value="Mpv17_PMP22"/>
    <property type="match status" value="1"/>
</dbReference>
<keyword evidence="3 6" id="KW-0812">Transmembrane</keyword>
<evidence type="ECO:0000256" key="2">
    <source>
        <dbReference type="ARBA" id="ARBA00006824"/>
    </source>
</evidence>
<dbReference type="OrthoDB" id="430207at2759"/>
<keyword evidence="4 6" id="KW-1133">Transmembrane helix</keyword>
<comment type="subcellular location">
    <subcellularLocation>
        <location evidence="1">Membrane</location>
        <topology evidence="1">Multi-pass membrane protein</topology>
    </subcellularLocation>
</comment>
<reference evidence="7" key="1">
    <citation type="journal article" date="2020" name="Stud. Mycol.">
        <title>101 Dothideomycetes genomes: a test case for predicting lifestyles and emergence of pathogens.</title>
        <authorList>
            <person name="Haridas S."/>
            <person name="Albert R."/>
            <person name="Binder M."/>
            <person name="Bloem J."/>
            <person name="Labutti K."/>
            <person name="Salamov A."/>
            <person name="Andreopoulos B."/>
            <person name="Baker S."/>
            <person name="Barry K."/>
            <person name="Bills G."/>
            <person name="Bluhm B."/>
            <person name="Cannon C."/>
            <person name="Castanera R."/>
            <person name="Culley D."/>
            <person name="Daum C."/>
            <person name="Ezra D."/>
            <person name="Gonzalez J."/>
            <person name="Henrissat B."/>
            <person name="Kuo A."/>
            <person name="Liang C."/>
            <person name="Lipzen A."/>
            <person name="Lutzoni F."/>
            <person name="Magnuson J."/>
            <person name="Mondo S."/>
            <person name="Nolan M."/>
            <person name="Ohm R."/>
            <person name="Pangilinan J."/>
            <person name="Park H.-J."/>
            <person name="Ramirez L."/>
            <person name="Alfaro M."/>
            <person name="Sun H."/>
            <person name="Tritt A."/>
            <person name="Yoshinaga Y."/>
            <person name="Zwiers L.-H."/>
            <person name="Turgeon B."/>
            <person name="Goodwin S."/>
            <person name="Spatafora J."/>
            <person name="Crous P."/>
            <person name="Grigoriev I."/>
        </authorList>
    </citation>
    <scope>NUCLEOTIDE SEQUENCE</scope>
    <source>
        <strain evidence="7">Tuck. ex Michener</strain>
    </source>
</reference>
<evidence type="ECO:0000313" key="7">
    <source>
        <dbReference type="EMBL" id="KAF2230243.1"/>
    </source>
</evidence>
<feature type="non-terminal residue" evidence="7">
    <location>
        <position position="202"/>
    </location>
</feature>
<dbReference type="GO" id="GO:0016020">
    <property type="term" value="C:membrane"/>
    <property type="evidence" value="ECO:0007669"/>
    <property type="project" value="UniProtKB-SubCell"/>
</dbReference>